<dbReference type="EMBL" id="QFRI01000001">
    <property type="protein sequence ID" value="PWH84394.1"/>
    <property type="molecule type" value="Genomic_DNA"/>
</dbReference>
<accession>A0A2U2X9E8</accession>
<evidence type="ECO:0000313" key="1">
    <source>
        <dbReference type="EMBL" id="PWH84394.1"/>
    </source>
</evidence>
<dbReference type="Gene3D" id="2.40.128.140">
    <property type="entry name" value="Outer membrane protein"/>
    <property type="match status" value="1"/>
</dbReference>
<dbReference type="RefSeq" id="WP_109352397.1">
    <property type="nucleotide sequence ID" value="NZ_QFRI01000001.1"/>
</dbReference>
<keyword evidence="2" id="KW-1185">Reference proteome</keyword>
<sequence>MPKLIQKLNEALFVKNSIFLVFLLYSNFIESQNQQIDLTISNDKFVFIDRYYTSGLHLSYRKGLKQNFIFTKQEDNKLQLNITVGNETYTPTNLNSFDNRDFDRPYAGWLFGKLELGRIKKKSALFFAVESGVTGEESLAGKLQIRLHEFLNIGSRPTWADEIAYKWLFNFKASKIYDFQLNNKNSIQNQIEASLGSKDTYIMNNLVYFFGKFNDLQNSSRLNLVDNSQNKEFYGFILAGYKYVLLNTLIQGSPFDDDDPFTSISTQSVFKLSAGAVLKTKKNIIKLGYYFNTKETPLSTSHTYGALTFGFSF</sequence>
<gene>
    <name evidence="1" type="ORF">DIS18_07625</name>
</gene>
<dbReference type="Pfam" id="PF09982">
    <property type="entry name" value="LpxR"/>
    <property type="match status" value="1"/>
</dbReference>
<protein>
    <recommendedName>
        <fullName evidence="3">Lipid A deacylase LpxR family protein</fullName>
    </recommendedName>
</protein>
<evidence type="ECO:0000313" key="2">
    <source>
        <dbReference type="Proteomes" id="UP000245375"/>
    </source>
</evidence>
<comment type="caution">
    <text evidence="1">The sequence shown here is derived from an EMBL/GenBank/DDBJ whole genome shotgun (WGS) entry which is preliminary data.</text>
</comment>
<reference evidence="1" key="1">
    <citation type="submission" date="2018-05" db="EMBL/GenBank/DDBJ databases">
        <title>Algibacter marinivivus sp. nov., isolated from sample around a algae.</title>
        <authorList>
            <person name="Zhong X."/>
        </authorList>
    </citation>
    <scope>NUCLEOTIDE SEQUENCE [LARGE SCALE GENOMIC DNA]</scope>
    <source>
        <strain evidence="1">ZY111</strain>
    </source>
</reference>
<reference evidence="1" key="2">
    <citation type="submission" date="2018-05" db="EMBL/GenBank/DDBJ databases">
        <authorList>
            <person name="Lanie J.A."/>
            <person name="Ng W.-L."/>
            <person name="Kazmierczak K.M."/>
            <person name="Andrzejewski T.M."/>
            <person name="Davidsen T.M."/>
            <person name="Wayne K.J."/>
            <person name="Tettelin H."/>
            <person name="Glass J.I."/>
            <person name="Rusch D."/>
            <person name="Podicherti R."/>
            <person name="Tsui H.-C.T."/>
            <person name="Winkler M.E."/>
        </authorList>
    </citation>
    <scope>NUCLEOTIDE SEQUENCE [LARGE SCALE GENOMIC DNA]</scope>
    <source>
        <strain evidence="1">ZY111</strain>
    </source>
</reference>
<proteinExistence type="predicted"/>
<dbReference type="AlphaFoldDB" id="A0A2U2X9E8"/>
<dbReference type="InterPro" id="IPR037107">
    <property type="entry name" value="Put_OMP_sf"/>
</dbReference>
<dbReference type="Proteomes" id="UP000245375">
    <property type="component" value="Unassembled WGS sequence"/>
</dbReference>
<name>A0A2U2X9E8_9FLAO</name>
<evidence type="ECO:0008006" key="3">
    <source>
        <dbReference type="Google" id="ProtNLM"/>
    </source>
</evidence>
<dbReference type="InterPro" id="IPR018707">
    <property type="entry name" value="LpxR"/>
</dbReference>
<dbReference type="OrthoDB" id="622552at2"/>
<organism evidence="1 2">
    <name type="scientific">Algibacter marinivivus</name>
    <dbReference type="NCBI Taxonomy" id="2100723"/>
    <lineage>
        <taxon>Bacteria</taxon>
        <taxon>Pseudomonadati</taxon>
        <taxon>Bacteroidota</taxon>
        <taxon>Flavobacteriia</taxon>
        <taxon>Flavobacteriales</taxon>
        <taxon>Flavobacteriaceae</taxon>
        <taxon>Algibacter</taxon>
    </lineage>
</organism>